<dbReference type="AlphaFoldDB" id="A0A3F3H407"/>
<name>A0A3F3H407_9LACO</name>
<keyword evidence="8 9" id="KW-0456">Lyase</keyword>
<dbReference type="Proteomes" id="UP000061227">
    <property type="component" value="Unassembled WGS sequence"/>
</dbReference>
<dbReference type="PANTHER" id="PTHR35524:SF1">
    <property type="entry name" value="ALPHA-ACETOLACTATE DECARBOXYLASE"/>
    <property type="match status" value="1"/>
</dbReference>
<protein>
    <recommendedName>
        <fullName evidence="5 9">Alpha-acetolactate decarboxylase</fullName>
        <ecNumber evidence="4 9">4.1.1.5</ecNumber>
    </recommendedName>
</protein>
<dbReference type="GO" id="GO:0047605">
    <property type="term" value="F:acetolactate decarboxylase activity"/>
    <property type="evidence" value="ECO:0007669"/>
    <property type="project" value="UniProtKB-UniRule"/>
</dbReference>
<evidence type="ECO:0000256" key="2">
    <source>
        <dbReference type="ARBA" id="ARBA00005170"/>
    </source>
</evidence>
<evidence type="ECO:0000256" key="3">
    <source>
        <dbReference type="ARBA" id="ARBA00007106"/>
    </source>
</evidence>
<keyword evidence="7 9" id="KW-0005">Acetoin biosynthesis</keyword>
<dbReference type="UniPathway" id="UPA00626">
    <property type="reaction ID" value="UER00678"/>
</dbReference>
<evidence type="ECO:0000256" key="4">
    <source>
        <dbReference type="ARBA" id="ARBA00013204"/>
    </source>
</evidence>
<dbReference type="CDD" id="cd17299">
    <property type="entry name" value="acetolactate_decarboxylase"/>
    <property type="match status" value="1"/>
</dbReference>
<dbReference type="PANTHER" id="PTHR35524">
    <property type="entry name" value="ALPHA-ACETOLACTATE DECARBOXYLASE"/>
    <property type="match status" value="1"/>
</dbReference>
<evidence type="ECO:0000313" key="11">
    <source>
        <dbReference type="Proteomes" id="UP000061227"/>
    </source>
</evidence>
<comment type="pathway">
    <text evidence="2 9">Polyol metabolism; (R,R)-butane-2,3-diol biosynthesis; (R,R)-butane-2,3-diol from pyruvate: step 2/3.</text>
</comment>
<evidence type="ECO:0000256" key="5">
    <source>
        <dbReference type="ARBA" id="ARBA00020164"/>
    </source>
</evidence>
<evidence type="ECO:0000313" key="10">
    <source>
        <dbReference type="EMBL" id="GAP02780.1"/>
    </source>
</evidence>
<dbReference type="Gene3D" id="3.30.1330.80">
    <property type="entry name" value="Hypothetical protein, similar to alpha- acetolactate decarboxylase, domain 2"/>
    <property type="match status" value="2"/>
</dbReference>
<dbReference type="STRING" id="220714.SAMN05660469_0719"/>
<keyword evidence="11" id="KW-1185">Reference proteome</keyword>
<proteinExistence type="inferred from homology"/>
<evidence type="ECO:0000256" key="1">
    <source>
        <dbReference type="ARBA" id="ARBA00001784"/>
    </source>
</evidence>
<comment type="catalytic activity">
    <reaction evidence="1 9">
        <text>(2S)-2-acetolactate + H(+) = (R)-acetoin + CO2</text>
        <dbReference type="Rhea" id="RHEA:21580"/>
        <dbReference type="ChEBI" id="CHEBI:15378"/>
        <dbReference type="ChEBI" id="CHEBI:15686"/>
        <dbReference type="ChEBI" id="CHEBI:16526"/>
        <dbReference type="ChEBI" id="CHEBI:58476"/>
        <dbReference type="EC" id="4.1.1.5"/>
    </reaction>
</comment>
<dbReference type="InterPro" id="IPR005128">
    <property type="entry name" value="Acetolactate_a_deCO2ase"/>
</dbReference>
<comment type="similarity">
    <text evidence="3 9">Belongs to the alpha-acetolactate decarboxylase family.</text>
</comment>
<evidence type="ECO:0000256" key="9">
    <source>
        <dbReference type="PIRNR" id="PIRNR001332"/>
    </source>
</evidence>
<dbReference type="GO" id="GO:0045151">
    <property type="term" value="P:acetoin biosynthetic process"/>
    <property type="evidence" value="ECO:0007669"/>
    <property type="project" value="UniProtKB-UniRule"/>
</dbReference>
<sequence>MKILRNFERIIFMSNSTLFQVGTMQLLANSLLDGTMSIGDLLKHGDFGIGTGQGLDGELIILDGKAYHTLVSGECETPDASFTTPFAAAHHGDFKDFGQAENDSLEEVLNNAVAALRAQNQFVALLVEGEFETMTTRSAAGSQKPYPSLTEAAEKQQVFNGTKVKGRLLSYYAPAIYQGVTVAGFHSHFLADDHNLSGHVLTGKVLNATVKVQLLDTIEQVLPVDNADFKAADLTDLTMVHKAIEAAE</sequence>
<dbReference type="Pfam" id="PF03306">
    <property type="entry name" value="AAL_decarboxy"/>
    <property type="match status" value="1"/>
</dbReference>
<dbReference type="NCBIfam" id="TIGR01252">
    <property type="entry name" value="acetolac_decarb"/>
    <property type="match status" value="1"/>
</dbReference>
<dbReference type="PIRSF" id="PIRSF001332">
    <property type="entry name" value="Acetolac_decarb"/>
    <property type="match status" value="1"/>
</dbReference>
<evidence type="ECO:0000256" key="7">
    <source>
        <dbReference type="ARBA" id="ARBA00023061"/>
    </source>
</evidence>
<keyword evidence="6 9" id="KW-0210">Decarboxylase</keyword>
<gene>
    <name evidence="10" type="ORF">FPFC_022300</name>
</gene>
<accession>A0A3F3H407</accession>
<evidence type="ECO:0000256" key="8">
    <source>
        <dbReference type="ARBA" id="ARBA00023239"/>
    </source>
</evidence>
<organism evidence="10 11">
    <name type="scientific">Fructobacillus pseudoficulneus</name>
    <dbReference type="NCBI Taxonomy" id="220714"/>
    <lineage>
        <taxon>Bacteria</taxon>
        <taxon>Bacillati</taxon>
        <taxon>Bacillota</taxon>
        <taxon>Bacilli</taxon>
        <taxon>Lactobacillales</taxon>
        <taxon>Lactobacillaceae</taxon>
        <taxon>Fructobacillus</taxon>
    </lineage>
</organism>
<dbReference type="EMBL" id="DF968064">
    <property type="protein sequence ID" value="GAP02780.1"/>
    <property type="molecule type" value="Genomic_DNA"/>
</dbReference>
<dbReference type="SUPFAM" id="SSF117856">
    <property type="entry name" value="AF0104/ALDC/Ptd012-like"/>
    <property type="match status" value="1"/>
</dbReference>
<evidence type="ECO:0000256" key="6">
    <source>
        <dbReference type="ARBA" id="ARBA00022793"/>
    </source>
</evidence>
<reference evidence="10 11" key="1">
    <citation type="journal article" date="2015" name="BMC Genomics">
        <title>Comparative genomics of Fructobacillus spp. and Leuconostoc spp. reveals niche-specific evolution of Fructobacillus spp.</title>
        <authorList>
            <person name="Endo A."/>
            <person name="Tanizawa Y."/>
            <person name="Tanaka N."/>
            <person name="Maeno S."/>
            <person name="Kumar H."/>
            <person name="Shiwa Y."/>
            <person name="Okada S."/>
            <person name="Yoshikawa H."/>
            <person name="Dicks L."/>
            <person name="Nakagawa J."/>
            <person name="Arita M."/>
        </authorList>
    </citation>
    <scope>NUCLEOTIDE SEQUENCE [LARGE SCALE GENOMIC DNA]</scope>
    <source>
        <strain evidence="10 11">DSM 15468</strain>
    </source>
</reference>
<dbReference type="EC" id="4.1.1.5" evidence="4 9"/>